<evidence type="ECO:0000313" key="1">
    <source>
        <dbReference type="EMBL" id="CAD7228515.1"/>
    </source>
</evidence>
<organism evidence="1">
    <name type="scientific">Cyprideis torosa</name>
    <dbReference type="NCBI Taxonomy" id="163714"/>
    <lineage>
        <taxon>Eukaryota</taxon>
        <taxon>Metazoa</taxon>
        <taxon>Ecdysozoa</taxon>
        <taxon>Arthropoda</taxon>
        <taxon>Crustacea</taxon>
        <taxon>Oligostraca</taxon>
        <taxon>Ostracoda</taxon>
        <taxon>Podocopa</taxon>
        <taxon>Podocopida</taxon>
        <taxon>Cytherocopina</taxon>
        <taxon>Cytheroidea</taxon>
        <taxon>Cytherideidae</taxon>
        <taxon>Cyprideis</taxon>
    </lineage>
</organism>
<sequence>MLSFAVVSLCLCLAADAYYNPIVEEKTVGKSYSDVKVNLENDKFSYKFIEEADGPHGKGSSSYRYVSAVTKPEEYSPYPAQPYANEAPAYGYEHGPQGYSGTPVHGYGPYGYPGVEAPGPIDYLTGPLGYGPVAGIPSGPNGYPYDPNYLA</sequence>
<name>A0A7R8WFS9_9CRUS</name>
<accession>A0A7R8WFS9</accession>
<protein>
    <submittedName>
        <fullName evidence="1">Uncharacterized protein</fullName>
    </submittedName>
</protein>
<dbReference type="EMBL" id="OB661568">
    <property type="protein sequence ID" value="CAD7228515.1"/>
    <property type="molecule type" value="Genomic_DNA"/>
</dbReference>
<gene>
    <name evidence="1" type="ORF">CTOB1V02_LOCUS6396</name>
</gene>
<dbReference type="AlphaFoldDB" id="A0A7R8WFS9"/>
<reference evidence="1" key="1">
    <citation type="submission" date="2020-11" db="EMBL/GenBank/DDBJ databases">
        <authorList>
            <person name="Tran Van P."/>
        </authorList>
    </citation>
    <scope>NUCLEOTIDE SEQUENCE</scope>
</reference>
<proteinExistence type="predicted"/>